<reference evidence="1 2" key="1">
    <citation type="submission" date="2016-10" db="EMBL/GenBank/DDBJ databases">
        <authorList>
            <person name="de Groot N.N."/>
        </authorList>
    </citation>
    <scope>NUCLEOTIDE SEQUENCE [LARGE SCALE GENOMIC DNA]</scope>
    <source>
        <strain evidence="1 2">DSM 2872</strain>
    </source>
</reference>
<organism evidence="1 2">
    <name type="scientific">Selenomonas ruminantium</name>
    <dbReference type="NCBI Taxonomy" id="971"/>
    <lineage>
        <taxon>Bacteria</taxon>
        <taxon>Bacillati</taxon>
        <taxon>Bacillota</taxon>
        <taxon>Negativicutes</taxon>
        <taxon>Selenomonadales</taxon>
        <taxon>Selenomonadaceae</taxon>
        <taxon>Selenomonas</taxon>
    </lineage>
</organism>
<protein>
    <submittedName>
        <fullName evidence="1">Uncharacterized protein</fullName>
    </submittedName>
</protein>
<dbReference type="EMBL" id="FNQG01000008">
    <property type="protein sequence ID" value="SEA10775.1"/>
    <property type="molecule type" value="Genomic_DNA"/>
</dbReference>
<dbReference type="Proteomes" id="UP000183469">
    <property type="component" value="Unassembled WGS sequence"/>
</dbReference>
<sequence>MKEAKKIKFVKKMLKKAADKCPVFPVLIMPQPSFPCLEPIPPFKNSAGA</sequence>
<proteinExistence type="predicted"/>
<dbReference type="RefSeq" id="WP_177166212.1">
    <property type="nucleotide sequence ID" value="NZ_FNQG01000008.1"/>
</dbReference>
<dbReference type="AlphaFoldDB" id="A0A1H3YGU7"/>
<accession>A0A1H3YGU7</accession>
<evidence type="ECO:0000313" key="2">
    <source>
        <dbReference type="Proteomes" id="UP000183469"/>
    </source>
</evidence>
<gene>
    <name evidence="1" type="ORF">SAMN05660648_01972</name>
</gene>
<name>A0A1H3YGU7_SELRU</name>
<evidence type="ECO:0000313" key="1">
    <source>
        <dbReference type="EMBL" id="SEA10775.1"/>
    </source>
</evidence>